<dbReference type="OMA" id="CSGACLN"/>
<dbReference type="InterPro" id="IPR056150">
    <property type="entry name" value="WD40_CDC20-Fz"/>
</dbReference>
<name>A0A8J6CKH3_DIALT</name>
<feature type="repeat" description="WD" evidence="7">
    <location>
        <begin position="212"/>
        <end position="253"/>
    </location>
</feature>
<feature type="repeat" description="WD" evidence="7">
    <location>
        <begin position="295"/>
        <end position="327"/>
    </location>
</feature>
<dbReference type="InterPro" id="IPR036322">
    <property type="entry name" value="WD40_repeat_dom_sf"/>
</dbReference>
<dbReference type="GO" id="GO:1905786">
    <property type="term" value="P:positive regulation of anaphase-promoting complex-dependent catabolic process"/>
    <property type="evidence" value="ECO:0007669"/>
    <property type="project" value="TreeGrafter"/>
</dbReference>
<evidence type="ECO:0000256" key="3">
    <source>
        <dbReference type="ARBA" id="ARBA00022618"/>
    </source>
</evidence>
<dbReference type="SUPFAM" id="SSF50978">
    <property type="entry name" value="WD40 repeat-like"/>
    <property type="match status" value="1"/>
</dbReference>
<protein>
    <recommendedName>
        <fullName evidence="9">CDC20/Fizzy WD40 domain-containing protein</fullName>
    </recommendedName>
</protein>
<reference evidence="10" key="1">
    <citation type="submission" date="2021-05" db="EMBL/GenBank/DDBJ databases">
        <title>The genome of the haptophyte Pavlova lutheri (Diacronema luteri, Pavlovales) - a model for lipid biosynthesis in eukaryotic algae.</title>
        <authorList>
            <person name="Hulatt C.J."/>
            <person name="Posewitz M.C."/>
        </authorList>
    </citation>
    <scope>NUCLEOTIDE SEQUENCE</scope>
    <source>
        <strain evidence="10">NIVA-4/92</strain>
    </source>
</reference>
<dbReference type="Proteomes" id="UP000751190">
    <property type="component" value="Unassembled WGS sequence"/>
</dbReference>
<organism evidence="10 11">
    <name type="scientific">Diacronema lutheri</name>
    <name type="common">Unicellular marine alga</name>
    <name type="synonym">Monochrysis lutheri</name>
    <dbReference type="NCBI Taxonomy" id="2081491"/>
    <lineage>
        <taxon>Eukaryota</taxon>
        <taxon>Haptista</taxon>
        <taxon>Haptophyta</taxon>
        <taxon>Pavlovophyceae</taxon>
        <taxon>Pavlovales</taxon>
        <taxon>Pavlovaceae</taxon>
        <taxon>Diacronema</taxon>
    </lineage>
</organism>
<dbReference type="PANTHER" id="PTHR19918:SF8">
    <property type="entry name" value="FI02843P"/>
    <property type="match status" value="1"/>
</dbReference>
<feature type="region of interest" description="Disordered" evidence="8">
    <location>
        <begin position="29"/>
        <end position="51"/>
    </location>
</feature>
<dbReference type="GO" id="GO:0005680">
    <property type="term" value="C:anaphase-promoting complex"/>
    <property type="evidence" value="ECO:0007669"/>
    <property type="project" value="TreeGrafter"/>
</dbReference>
<dbReference type="InterPro" id="IPR001680">
    <property type="entry name" value="WD40_rpt"/>
</dbReference>
<evidence type="ECO:0000313" key="11">
    <source>
        <dbReference type="Proteomes" id="UP000751190"/>
    </source>
</evidence>
<comment type="similarity">
    <text evidence="1">Belongs to the WD repeat CDC20/Fizzy family.</text>
</comment>
<evidence type="ECO:0000256" key="8">
    <source>
        <dbReference type="SAM" id="MobiDB-lite"/>
    </source>
</evidence>
<dbReference type="SMART" id="SM00320">
    <property type="entry name" value="WD40"/>
    <property type="match status" value="6"/>
</dbReference>
<dbReference type="InterPro" id="IPR033010">
    <property type="entry name" value="Cdc20/Fizzy"/>
</dbReference>
<dbReference type="Gene3D" id="2.130.10.10">
    <property type="entry name" value="YVTN repeat-like/Quinoprotein amine dehydrogenase"/>
    <property type="match status" value="1"/>
</dbReference>
<proteinExistence type="inferred from homology"/>
<dbReference type="GO" id="GO:0051301">
    <property type="term" value="P:cell division"/>
    <property type="evidence" value="ECO:0007669"/>
    <property type="project" value="UniProtKB-KW"/>
</dbReference>
<dbReference type="EMBL" id="JAGTXO010000001">
    <property type="protein sequence ID" value="KAG8471083.1"/>
    <property type="molecule type" value="Genomic_DNA"/>
</dbReference>
<dbReference type="GO" id="GO:0010997">
    <property type="term" value="F:anaphase-promoting complex binding"/>
    <property type="evidence" value="ECO:0007669"/>
    <property type="project" value="InterPro"/>
</dbReference>
<evidence type="ECO:0000256" key="7">
    <source>
        <dbReference type="PROSITE-ProRule" id="PRU00221"/>
    </source>
</evidence>
<keyword evidence="4" id="KW-0677">Repeat</keyword>
<keyword evidence="3" id="KW-0132">Cell division</keyword>
<evidence type="ECO:0000256" key="1">
    <source>
        <dbReference type="ARBA" id="ARBA00006445"/>
    </source>
</evidence>
<comment type="caution">
    <text evidence="10">The sequence shown here is derived from an EMBL/GenBank/DDBJ whole genome shotgun (WGS) entry which is preliminary data.</text>
</comment>
<sequence>MTDTACSNRRVRDACELDDLLRLDTTPKRCHSAAPRTTPSSRGGALRPSKIDADKPAACGDRFIPNRGAFNMAVSQFEIARRGDTENAIYDYNASPAKEEYKRELASTLYQGGALSNKVLAFKSKAPKPAEGHQNSLRVLYSQNKDAMNVPRRFARNIPQAPERILDAPDLIDDYYLNLLEWNSANVVAIALGDAVYLWNAADGSITQLMQTAGDGSHVTSVSWIQDGNHLAIGTSRNTTQLWDTDKQKKVREMDGHQARVGALAWNAHVLSSGGRDGMIVQHDVRVQRHLSATLAGHTQEVCGLKWSPHGTQLASGANDNLLNLWDDRMTLAPTFSLTNHTAAVKALAWAPWQKNLLASGGGTADRMIRFWNTSTGTCLNAVDTHSQVCSLQWSKHDKELVSSHGFSHNQLILWKYPSMVKMAELTGHTARVLHLAQSPDGTTIASAGADETLRFWKILSGGDHRKETSSSTDGLMKMKSIR</sequence>
<dbReference type="PROSITE" id="PS50294">
    <property type="entry name" value="WD_REPEATS_REGION"/>
    <property type="match status" value="2"/>
</dbReference>
<keyword evidence="5" id="KW-0498">Mitosis</keyword>
<dbReference type="InterPro" id="IPR015943">
    <property type="entry name" value="WD40/YVTN_repeat-like_dom_sf"/>
</dbReference>
<evidence type="ECO:0000313" key="10">
    <source>
        <dbReference type="EMBL" id="KAG8471083.1"/>
    </source>
</evidence>
<evidence type="ECO:0000259" key="9">
    <source>
        <dbReference type="Pfam" id="PF24807"/>
    </source>
</evidence>
<keyword evidence="6" id="KW-0131">Cell cycle</keyword>
<feature type="domain" description="CDC20/Fizzy WD40" evidence="9">
    <location>
        <begin position="166"/>
        <end position="457"/>
    </location>
</feature>
<evidence type="ECO:0000256" key="4">
    <source>
        <dbReference type="ARBA" id="ARBA00022737"/>
    </source>
</evidence>
<gene>
    <name evidence="10" type="ORF">KFE25_009504</name>
</gene>
<dbReference type="Pfam" id="PF24807">
    <property type="entry name" value="WD40_CDC20-Fz"/>
    <property type="match status" value="1"/>
</dbReference>
<dbReference type="CDD" id="cd00200">
    <property type="entry name" value="WD40"/>
    <property type="match status" value="1"/>
</dbReference>
<keyword evidence="2 7" id="KW-0853">WD repeat</keyword>
<accession>A0A8J6CKH3</accession>
<evidence type="ECO:0000256" key="6">
    <source>
        <dbReference type="ARBA" id="ARBA00023306"/>
    </source>
</evidence>
<evidence type="ECO:0000256" key="5">
    <source>
        <dbReference type="ARBA" id="ARBA00022776"/>
    </source>
</evidence>
<feature type="region of interest" description="Disordered" evidence="8">
    <location>
        <begin position="464"/>
        <end position="483"/>
    </location>
</feature>
<dbReference type="AlphaFoldDB" id="A0A8J6CKH3"/>
<dbReference type="GO" id="GO:1990757">
    <property type="term" value="F:ubiquitin ligase activator activity"/>
    <property type="evidence" value="ECO:0007669"/>
    <property type="project" value="TreeGrafter"/>
</dbReference>
<dbReference type="PROSITE" id="PS50082">
    <property type="entry name" value="WD_REPEATS_2"/>
    <property type="match status" value="3"/>
</dbReference>
<evidence type="ECO:0000256" key="2">
    <source>
        <dbReference type="ARBA" id="ARBA00022574"/>
    </source>
</evidence>
<feature type="repeat" description="WD" evidence="7">
    <location>
        <begin position="426"/>
        <end position="459"/>
    </location>
</feature>
<keyword evidence="11" id="KW-1185">Reference proteome</keyword>
<dbReference type="OrthoDB" id="10263272at2759"/>
<dbReference type="PANTHER" id="PTHR19918">
    <property type="entry name" value="CELL DIVISION CYCLE 20 CDC20 FIZZY -RELATED"/>
    <property type="match status" value="1"/>
</dbReference>
<dbReference type="GO" id="GO:0031145">
    <property type="term" value="P:anaphase-promoting complex-dependent catabolic process"/>
    <property type="evidence" value="ECO:0007669"/>
    <property type="project" value="TreeGrafter"/>
</dbReference>